<gene>
    <name evidence="2" type="ORF">WJX75_000121</name>
</gene>
<accession>A0ABR2YAW3</accession>
<sequence length="81" mass="8792">MESRTVLVGPFSGEKQSTAPQLGDLDFGDKLSAPLRDRGIELERLGDAWRELECGELPPFYRGGLSRAGGGYTSDNVTIFS</sequence>
<feature type="region of interest" description="Disordered" evidence="1">
    <location>
        <begin position="1"/>
        <end position="26"/>
    </location>
</feature>
<evidence type="ECO:0000313" key="2">
    <source>
        <dbReference type="EMBL" id="KAK9901001.1"/>
    </source>
</evidence>
<dbReference type="EMBL" id="JALJOT010000020">
    <property type="protein sequence ID" value="KAK9901001.1"/>
    <property type="molecule type" value="Genomic_DNA"/>
</dbReference>
<evidence type="ECO:0000256" key="1">
    <source>
        <dbReference type="SAM" id="MobiDB-lite"/>
    </source>
</evidence>
<keyword evidence="3" id="KW-1185">Reference proteome</keyword>
<organism evidence="2 3">
    <name type="scientific">Coccomyxa subellipsoidea</name>
    <dbReference type="NCBI Taxonomy" id="248742"/>
    <lineage>
        <taxon>Eukaryota</taxon>
        <taxon>Viridiplantae</taxon>
        <taxon>Chlorophyta</taxon>
        <taxon>core chlorophytes</taxon>
        <taxon>Trebouxiophyceae</taxon>
        <taxon>Trebouxiophyceae incertae sedis</taxon>
        <taxon>Coccomyxaceae</taxon>
        <taxon>Coccomyxa</taxon>
    </lineage>
</organism>
<protein>
    <submittedName>
        <fullName evidence="2">Uncharacterized protein</fullName>
    </submittedName>
</protein>
<reference evidence="2 3" key="1">
    <citation type="journal article" date="2024" name="Nat. Commun.">
        <title>Phylogenomics reveals the evolutionary origins of lichenization in chlorophyte algae.</title>
        <authorList>
            <person name="Puginier C."/>
            <person name="Libourel C."/>
            <person name="Otte J."/>
            <person name="Skaloud P."/>
            <person name="Haon M."/>
            <person name="Grisel S."/>
            <person name="Petersen M."/>
            <person name="Berrin J.G."/>
            <person name="Delaux P.M."/>
            <person name="Dal Grande F."/>
            <person name="Keller J."/>
        </authorList>
    </citation>
    <scope>NUCLEOTIDE SEQUENCE [LARGE SCALE GENOMIC DNA]</scope>
    <source>
        <strain evidence="2 3">SAG 216-7</strain>
    </source>
</reference>
<evidence type="ECO:0000313" key="3">
    <source>
        <dbReference type="Proteomes" id="UP001491310"/>
    </source>
</evidence>
<dbReference type="Proteomes" id="UP001491310">
    <property type="component" value="Unassembled WGS sequence"/>
</dbReference>
<name>A0ABR2YAW3_9CHLO</name>
<comment type="caution">
    <text evidence="2">The sequence shown here is derived from an EMBL/GenBank/DDBJ whole genome shotgun (WGS) entry which is preliminary data.</text>
</comment>
<proteinExistence type="predicted"/>